<dbReference type="RefSeq" id="WP_132701763.1">
    <property type="nucleotide sequence ID" value="NZ_SLZR01000008.1"/>
</dbReference>
<dbReference type="Gene3D" id="3.60.15.10">
    <property type="entry name" value="Ribonuclease Z/Hydroxyacylglutathione hydrolase-like"/>
    <property type="match status" value="1"/>
</dbReference>
<dbReference type="Proteomes" id="UP000295793">
    <property type="component" value="Unassembled WGS sequence"/>
</dbReference>
<dbReference type="InterPro" id="IPR052533">
    <property type="entry name" value="WalJ/YycJ-like"/>
</dbReference>
<dbReference type="OrthoDB" id="9803916at2"/>
<reference evidence="2 3" key="1">
    <citation type="submission" date="2019-03" db="EMBL/GenBank/DDBJ databases">
        <title>Genomic Encyclopedia of Archaeal and Bacterial Type Strains, Phase II (KMG-II): from individual species to whole genera.</title>
        <authorList>
            <person name="Goeker M."/>
        </authorList>
    </citation>
    <scope>NUCLEOTIDE SEQUENCE [LARGE SCALE GENOMIC DNA]</scope>
    <source>
        <strain evidence="2 3">DSM 15388</strain>
    </source>
</reference>
<accession>A0A4R3I4S9</accession>
<feature type="domain" description="Metallo-beta-lactamase" evidence="1">
    <location>
        <begin position="11"/>
        <end position="190"/>
    </location>
</feature>
<comment type="caution">
    <text evidence="2">The sequence shown here is derived from an EMBL/GenBank/DDBJ whole genome shotgun (WGS) entry which is preliminary data.</text>
</comment>
<evidence type="ECO:0000313" key="3">
    <source>
        <dbReference type="Proteomes" id="UP000295793"/>
    </source>
</evidence>
<sequence length="255" mass="28291">MKVASLGSGSKGNATIIEAADTRILIDCGFGLKDIEQRLKSKGIAPESLSAILVTHEHGDHLKGAPMLANRYRIPLWLTHGTARSIKRPVATLNLFHTGQRLSIGALDIQAVTVPHDCAEPSQFVVRHGGFSVGLLTDIGSITNHVIKEFHQCDVLLLEFNYDPEMLQNGPYPPSLKRRVSGNFGHLSNHQAVAMLQTVNRARLRHLLISHISEQNNDEQLVREILAPELTNFDLNVVFLSQQDGCDWIRLQYVD</sequence>
<evidence type="ECO:0000313" key="2">
    <source>
        <dbReference type="EMBL" id="TCS40797.1"/>
    </source>
</evidence>
<organism evidence="2 3">
    <name type="scientific">Reinekea marinisedimentorum</name>
    <dbReference type="NCBI Taxonomy" id="230495"/>
    <lineage>
        <taxon>Bacteria</taxon>
        <taxon>Pseudomonadati</taxon>
        <taxon>Pseudomonadota</taxon>
        <taxon>Gammaproteobacteria</taxon>
        <taxon>Oceanospirillales</taxon>
        <taxon>Saccharospirillaceae</taxon>
        <taxon>Reinekea</taxon>
    </lineage>
</organism>
<proteinExistence type="predicted"/>
<dbReference type="InterPro" id="IPR001279">
    <property type="entry name" value="Metallo-B-lactamas"/>
</dbReference>
<dbReference type="PANTHER" id="PTHR47619:SF1">
    <property type="entry name" value="EXODEOXYRIBONUCLEASE WALJ"/>
    <property type="match status" value="1"/>
</dbReference>
<dbReference type="EMBL" id="SLZR01000008">
    <property type="protein sequence ID" value="TCS40797.1"/>
    <property type="molecule type" value="Genomic_DNA"/>
</dbReference>
<gene>
    <name evidence="2" type="ORF">BCF53_108164</name>
</gene>
<dbReference type="InterPro" id="IPR036866">
    <property type="entry name" value="RibonucZ/Hydroxyglut_hydro"/>
</dbReference>
<name>A0A4R3I4S9_9GAMM</name>
<dbReference type="Pfam" id="PF12706">
    <property type="entry name" value="Lactamase_B_2"/>
    <property type="match status" value="1"/>
</dbReference>
<dbReference type="AlphaFoldDB" id="A0A4R3I4S9"/>
<dbReference type="PANTHER" id="PTHR47619">
    <property type="entry name" value="METALLO-HYDROLASE YYCJ-RELATED"/>
    <property type="match status" value="1"/>
</dbReference>
<dbReference type="SMART" id="SM00849">
    <property type="entry name" value="Lactamase_B"/>
    <property type="match status" value="1"/>
</dbReference>
<dbReference type="SUPFAM" id="SSF56281">
    <property type="entry name" value="Metallo-hydrolase/oxidoreductase"/>
    <property type="match status" value="1"/>
</dbReference>
<evidence type="ECO:0000259" key="1">
    <source>
        <dbReference type="SMART" id="SM00849"/>
    </source>
</evidence>
<keyword evidence="3" id="KW-1185">Reference proteome</keyword>
<protein>
    <submittedName>
        <fullName evidence="2">Phosphoribosyl 1,2-cyclic phosphodiesterase</fullName>
    </submittedName>
</protein>